<evidence type="ECO:0008006" key="4">
    <source>
        <dbReference type="Google" id="ProtNLM"/>
    </source>
</evidence>
<accession>A0A8J7CC26</accession>
<keyword evidence="1" id="KW-1133">Transmembrane helix</keyword>
<protein>
    <recommendedName>
        <fullName evidence="4">DUF2154 domain-containing protein</fullName>
    </recommendedName>
</protein>
<evidence type="ECO:0000256" key="1">
    <source>
        <dbReference type="SAM" id="Phobius"/>
    </source>
</evidence>
<feature type="transmembrane region" description="Helical" evidence="1">
    <location>
        <begin position="12"/>
        <end position="33"/>
    </location>
</feature>
<organism evidence="2 3">
    <name type="scientific">Candidatus Polarisedimenticola svalbardensis</name>
    <dbReference type="NCBI Taxonomy" id="2886004"/>
    <lineage>
        <taxon>Bacteria</taxon>
        <taxon>Pseudomonadati</taxon>
        <taxon>Acidobacteriota</taxon>
        <taxon>Candidatus Polarisedimenticolia</taxon>
        <taxon>Candidatus Polarisedimenticolales</taxon>
        <taxon>Candidatus Polarisedimenticolaceae</taxon>
        <taxon>Candidatus Polarisedimenticola</taxon>
    </lineage>
</organism>
<evidence type="ECO:0000313" key="2">
    <source>
        <dbReference type="EMBL" id="MBD3866912.1"/>
    </source>
</evidence>
<name>A0A8J7CC26_9BACT</name>
<comment type="caution">
    <text evidence="2">The sequence shown here is derived from an EMBL/GenBank/DDBJ whole genome shotgun (WGS) entry which is preliminary data.</text>
</comment>
<dbReference type="EMBL" id="JACXWD010000004">
    <property type="protein sequence ID" value="MBD3866912.1"/>
    <property type="molecule type" value="Genomic_DNA"/>
</dbReference>
<proteinExistence type="predicted"/>
<evidence type="ECO:0000313" key="3">
    <source>
        <dbReference type="Proteomes" id="UP000648239"/>
    </source>
</evidence>
<keyword evidence="1" id="KW-0812">Transmembrane</keyword>
<sequence length="308" mass="32830">MASGKTVFKYGCFGCLGVILLVAVSLAILIGVAKMQSGKEEPAEQALSPEIPAPLFELPAPETITAGVDLPKAAGTIELDLSGGEFHIMPAAEGESLHVKAVYDKAAYAFEESLRVDEGEPWVYRVSFRQTQTGLMSILAGIFSKVDPRIDVYLPTDQPVALDLRLSKGGAEVELGGLWLTEADISMEMGGMAMLVSQPLQYPMNRLSAKASMGGFAVSHLGNASPRVLEVDAKMGGMALDLRGKWLTDSDISIRFAMGGASLELPDGVRFQGLTQSGVSLPEDAEIPLPILTFDITGEPENLEINYP</sequence>
<reference evidence="2 3" key="1">
    <citation type="submission" date="2020-08" db="EMBL/GenBank/DDBJ databases">
        <title>Acidobacteriota in marine sediments use diverse sulfur dissimilation pathways.</title>
        <authorList>
            <person name="Wasmund K."/>
        </authorList>
    </citation>
    <scope>NUCLEOTIDE SEQUENCE [LARGE SCALE GENOMIC DNA]</scope>
    <source>
        <strain evidence="2">MAG AM4</strain>
    </source>
</reference>
<dbReference type="AlphaFoldDB" id="A0A8J7CC26"/>
<dbReference type="Proteomes" id="UP000648239">
    <property type="component" value="Unassembled WGS sequence"/>
</dbReference>
<gene>
    <name evidence="2" type="ORF">IFK94_02215</name>
</gene>
<keyword evidence="1" id="KW-0472">Membrane</keyword>